<name>A0ABX7MVV2_9GAMM</name>
<comment type="subcellular location">
    <subcellularLocation>
        <location evidence="1">Cell envelope</location>
    </subcellularLocation>
</comment>
<dbReference type="SUPFAM" id="SSF53822">
    <property type="entry name" value="Periplasmic binding protein-like I"/>
    <property type="match status" value="1"/>
</dbReference>
<gene>
    <name evidence="5" type="ORF">LPB19_03370</name>
</gene>
<dbReference type="PANTHER" id="PTHR46847:SF2">
    <property type="entry name" value="ABC TRANSPORTER SUGAR-BINDING PROTEIN"/>
    <property type="match status" value="1"/>
</dbReference>
<feature type="domain" description="Periplasmic binding protein" evidence="4">
    <location>
        <begin position="50"/>
        <end position="247"/>
    </location>
</feature>
<evidence type="ECO:0000256" key="3">
    <source>
        <dbReference type="ARBA" id="ARBA00022729"/>
    </source>
</evidence>
<evidence type="ECO:0000256" key="2">
    <source>
        <dbReference type="ARBA" id="ARBA00007639"/>
    </source>
</evidence>
<dbReference type="Proteomes" id="UP000663555">
    <property type="component" value="Chromosome"/>
</dbReference>
<dbReference type="EMBL" id="CP071247">
    <property type="protein sequence ID" value="QSP96444.1"/>
    <property type="molecule type" value="Genomic_DNA"/>
</dbReference>
<keyword evidence="6" id="KW-1185">Reference proteome</keyword>
<evidence type="ECO:0000313" key="6">
    <source>
        <dbReference type="Proteomes" id="UP000663555"/>
    </source>
</evidence>
<dbReference type="CDD" id="cd06324">
    <property type="entry name" value="PBP1_ABC_sugar_binding-like"/>
    <property type="match status" value="1"/>
</dbReference>
<accession>A0ABX7MVV2</accession>
<reference evidence="5 6" key="1">
    <citation type="submission" date="2021-03" db="EMBL/GenBank/DDBJ databases">
        <title>Genome sequencing of Marinobacter sp. LPB0319.</title>
        <authorList>
            <person name="Kim J."/>
        </authorList>
    </citation>
    <scope>NUCLEOTIDE SEQUENCE [LARGE SCALE GENOMIC DNA]</scope>
    <source>
        <strain evidence="5 6">LPB0319</strain>
    </source>
</reference>
<proteinExistence type="inferred from homology"/>
<evidence type="ECO:0000259" key="4">
    <source>
        <dbReference type="Pfam" id="PF13407"/>
    </source>
</evidence>
<comment type="similarity">
    <text evidence="2">Belongs to the bacterial solute-binding protein 2 family.</text>
</comment>
<dbReference type="InterPro" id="IPR028082">
    <property type="entry name" value="Peripla_BP_I"/>
</dbReference>
<dbReference type="PANTHER" id="PTHR46847">
    <property type="entry name" value="D-ALLOSE-BINDING PERIPLASMIC PROTEIN-RELATED"/>
    <property type="match status" value="1"/>
</dbReference>
<protein>
    <submittedName>
        <fullName evidence="5">ABC transporter substrate-binding protein</fullName>
    </submittedName>
</protein>
<sequence length="334" mass="36472">MSAVASDLELDLDVLVDQEKHRFSYLELGRYALNRREKPDYLVFMCKEGVTAQMLTLANAAGVRVFTFNTDVPHEASNLVGAPRGSMAGWLGHLSADNVAAGGTLARLLEQQARQLGISEPDDPVLMIGLGGTLDSSASKDRSQGLLAMARGPELTLAQLVSADWSAQDAAYKTRILLKRYPETRSVWSASDGMALGAIEAAKQAGRTPGEDILIGGIDWEPQALAAIQRGDMTVSLGRHFMAGGLLAVLLHDYHHGKDFAEPQASVLRYQLHAVTRNNVAQVERILDPENWKTVDFRRFSRVHQPNRFSQWNSADDLLDAFTEALAGEPLQAP</sequence>
<dbReference type="Gene3D" id="3.40.50.2300">
    <property type="match status" value="2"/>
</dbReference>
<dbReference type="Pfam" id="PF13407">
    <property type="entry name" value="Peripla_BP_4"/>
    <property type="match status" value="1"/>
</dbReference>
<evidence type="ECO:0000256" key="1">
    <source>
        <dbReference type="ARBA" id="ARBA00004196"/>
    </source>
</evidence>
<evidence type="ECO:0000313" key="5">
    <source>
        <dbReference type="EMBL" id="QSP96444.1"/>
    </source>
</evidence>
<dbReference type="InterPro" id="IPR025997">
    <property type="entry name" value="SBP_2_dom"/>
</dbReference>
<organism evidence="5 6">
    <name type="scientific">Marinobacter salinisoli</name>
    <dbReference type="NCBI Taxonomy" id="2769486"/>
    <lineage>
        <taxon>Bacteria</taxon>
        <taxon>Pseudomonadati</taxon>
        <taxon>Pseudomonadota</taxon>
        <taxon>Gammaproteobacteria</taxon>
        <taxon>Pseudomonadales</taxon>
        <taxon>Marinobacteraceae</taxon>
        <taxon>Marinobacter</taxon>
    </lineage>
</organism>
<keyword evidence="3" id="KW-0732">Signal</keyword>